<reference evidence="2" key="1">
    <citation type="submission" date="2011-12" db="EMBL/GenBank/DDBJ databases">
        <authorList>
            <consortium name="The Broad Institute Genome Sequencing Platform"/>
            <person name="Russ C."/>
            <person name="Tyler B."/>
            <person name="Panabieres F."/>
            <person name="Shan W."/>
            <person name="Tripathy S."/>
            <person name="Grunwald N."/>
            <person name="Machado M."/>
            <person name="Young S.K."/>
            <person name="Zeng Q."/>
            <person name="Gargeya S."/>
            <person name="Fitzgerald M."/>
            <person name="Haas B."/>
            <person name="Abouelleil A."/>
            <person name="Alvarado L."/>
            <person name="Arachchi H.M."/>
            <person name="Berlin A."/>
            <person name="Chapman S.B."/>
            <person name="Gearin G."/>
            <person name="Goldberg J."/>
            <person name="Griggs A."/>
            <person name="Gujja S."/>
            <person name="Hansen M."/>
            <person name="Heiman D."/>
            <person name="Howarth C."/>
            <person name="Larimer J."/>
            <person name="Lui A."/>
            <person name="MacDonald P.J.P."/>
            <person name="McCowen C."/>
            <person name="Montmayeur A."/>
            <person name="Murphy C."/>
            <person name="Neiman D."/>
            <person name="Pearson M."/>
            <person name="Priest M."/>
            <person name="Roberts A."/>
            <person name="Saif S."/>
            <person name="Shea T."/>
            <person name="Sisk P."/>
            <person name="Stolte C."/>
            <person name="Sykes S."/>
            <person name="Wortman J."/>
            <person name="Nusbaum C."/>
            <person name="Birren B."/>
        </authorList>
    </citation>
    <scope>NUCLEOTIDE SEQUENCE [LARGE SCALE GENOMIC DNA]</scope>
    <source>
        <strain evidence="2">INRA-310</strain>
    </source>
</reference>
<reference evidence="1 2" key="2">
    <citation type="submission" date="2013-11" db="EMBL/GenBank/DDBJ databases">
        <title>The Genome Sequence of Phytophthora parasitica INRA-310.</title>
        <authorList>
            <consortium name="The Broad Institute Genomics Platform"/>
            <person name="Russ C."/>
            <person name="Tyler B."/>
            <person name="Panabieres F."/>
            <person name="Shan W."/>
            <person name="Tripathy S."/>
            <person name="Grunwald N."/>
            <person name="Machado M."/>
            <person name="Johnson C.S."/>
            <person name="Arredondo F."/>
            <person name="Hong C."/>
            <person name="Coffey M."/>
            <person name="Young S.K."/>
            <person name="Zeng Q."/>
            <person name="Gargeya S."/>
            <person name="Fitzgerald M."/>
            <person name="Abouelleil A."/>
            <person name="Alvarado L."/>
            <person name="Chapman S.B."/>
            <person name="Gainer-Dewar J."/>
            <person name="Goldberg J."/>
            <person name="Griggs A."/>
            <person name="Gujja S."/>
            <person name="Hansen M."/>
            <person name="Howarth C."/>
            <person name="Imamovic A."/>
            <person name="Ireland A."/>
            <person name="Larimer J."/>
            <person name="McCowan C."/>
            <person name="Murphy C."/>
            <person name="Pearson M."/>
            <person name="Poon T.W."/>
            <person name="Priest M."/>
            <person name="Roberts A."/>
            <person name="Saif S."/>
            <person name="Shea T."/>
            <person name="Sykes S."/>
            <person name="Wortman J."/>
            <person name="Nusbaum C."/>
            <person name="Birren B."/>
        </authorList>
    </citation>
    <scope>NUCLEOTIDE SEQUENCE [LARGE SCALE GENOMIC DNA]</scope>
    <source>
        <strain evidence="1 2">INRA-310</strain>
    </source>
</reference>
<name>W2QXW5_PHYN3</name>
<dbReference type="GeneID" id="20175540"/>
<dbReference type="AlphaFoldDB" id="W2QXW5"/>
<gene>
    <name evidence="1" type="ORF">PPTG_05498</name>
</gene>
<protein>
    <submittedName>
        <fullName evidence="1">Uncharacterized protein</fullName>
    </submittedName>
</protein>
<dbReference type="VEuPathDB" id="FungiDB:PPTG_05498"/>
<dbReference type="EMBL" id="KI669567">
    <property type="protein sequence ID" value="ETN17786.1"/>
    <property type="molecule type" value="Genomic_DNA"/>
</dbReference>
<dbReference type="RefSeq" id="XP_008897301.1">
    <property type="nucleotide sequence ID" value="XM_008899053.1"/>
</dbReference>
<sequence length="244" mass="28052">MKSTITAQAMKIERVEREMSMAITNARSALTQRINDVLLQPQATINESLKGQMEEMLDAMQAKIDMKFQQMTMSIVENCIAKLEERGGVTTGRLTIRRVLKLVAEYVANQEEKMENKVKHLVQSAHSQRSSEMANSFEKLEIKMTDSVRQQVQDESAAMELRMENRIRDILQKSHEKRTIESRRQIESTHAVEEKLERTRGELGTDVQEIKACLDGLEQQTYLSLMCSRNVVLRAALKGTYMIW</sequence>
<evidence type="ECO:0000313" key="1">
    <source>
        <dbReference type="EMBL" id="ETN17786.1"/>
    </source>
</evidence>
<dbReference type="Proteomes" id="UP000018817">
    <property type="component" value="Unassembled WGS sequence"/>
</dbReference>
<proteinExistence type="predicted"/>
<evidence type="ECO:0000313" key="2">
    <source>
        <dbReference type="Proteomes" id="UP000018817"/>
    </source>
</evidence>
<organism evidence="1 2">
    <name type="scientific">Phytophthora nicotianae (strain INRA-310)</name>
    <name type="common">Phytophthora parasitica</name>
    <dbReference type="NCBI Taxonomy" id="761204"/>
    <lineage>
        <taxon>Eukaryota</taxon>
        <taxon>Sar</taxon>
        <taxon>Stramenopiles</taxon>
        <taxon>Oomycota</taxon>
        <taxon>Peronosporomycetes</taxon>
        <taxon>Peronosporales</taxon>
        <taxon>Peronosporaceae</taxon>
        <taxon>Phytophthora</taxon>
    </lineage>
</organism>
<accession>W2QXW5</accession>